<dbReference type="Pfam" id="PF05140">
    <property type="entry name" value="ResB"/>
    <property type="match status" value="2"/>
</dbReference>
<feature type="domain" description="ResB-like" evidence="8">
    <location>
        <begin position="359"/>
        <end position="424"/>
    </location>
</feature>
<keyword evidence="6" id="KW-0793">Thylakoid</keyword>
<accession>A0A4D6WZT3</accession>
<sequence length="437" mass="50882">MKFLNTKNMVWNTTKKLGNLNFSILMLLLIACLSILGSIIEQDQPLIYYQMNYPIYDQWIFHFNWQIITYFGLDHIYATWWFLFILVLFCFSLMICTFSRQLPSLKNARNWKFLQRINDKQKVTDFTSLYNKSLINLIYSLNYKNYYVFHKNKSLYGYKGILGRIAPIFVHISIILTLLGSLIGLFGGFVSQEMIPNGETFHIKNLIKSGLQSTLPINLIGRIDNFLIEYNSDNSVKQFFSEISLLNYNGNSIFKKKISVNSPLVFRGITFYQTDWKIDSLRLRIGNSKIIQRKLDKVQIDNNFFWICNLPIDLNDQVSFIIVGLNQKILVYDSIGKIINSINFNEKIDINNTSLVILEIMASTGLQIKMDPGIIIVYTGFLFLMISTIISYLSYSQIWVNIKYCNIELSGSTNRAILTFEEDFIAIQNKYIEYTSL</sequence>
<evidence type="ECO:0000256" key="5">
    <source>
        <dbReference type="ARBA" id="ARBA00023136"/>
    </source>
</evidence>
<reference evidence="9" key="1">
    <citation type="journal article" date="2019" name="Mol. Phylogenet. Evol.">
        <title>Morphological evolution and classification of the red algal order Ceramiales inferred using plastid phylogenomics.</title>
        <authorList>
            <person name="Diaz-Tapia P."/>
            <person name="Pasella M.M."/>
            <person name="Verbruggen H."/>
            <person name="Maggs C.A."/>
        </authorList>
    </citation>
    <scope>NUCLEOTIDE SEQUENCE</scope>
    <source>
        <strain evidence="9">PD1141</strain>
    </source>
</reference>
<comment type="similarity">
    <text evidence="6">Belongs to the Ccs1/CcsB family.</text>
</comment>
<proteinExistence type="inferred from homology"/>
<keyword evidence="3 6" id="KW-0201">Cytochrome c-type biogenesis</keyword>
<keyword evidence="9" id="KW-0934">Plastid</keyword>
<protein>
    <recommendedName>
        <fullName evidence="6">Cytochrome c biogenesis protein CcsB</fullName>
    </recommendedName>
</protein>
<keyword evidence="2 6" id="KW-0812">Transmembrane</keyword>
<feature type="transmembrane region" description="Helical" evidence="7">
    <location>
        <begin position="80"/>
        <end position="102"/>
    </location>
</feature>
<keyword evidence="4 6" id="KW-1133">Transmembrane helix</keyword>
<dbReference type="InterPro" id="IPR023494">
    <property type="entry name" value="Cyt_c_bgen_Ccs1/CcsB/ResB"/>
</dbReference>
<evidence type="ECO:0000313" key="9">
    <source>
        <dbReference type="EMBL" id="QCI09003.1"/>
    </source>
</evidence>
<comment type="subcellular location">
    <subcellularLocation>
        <location evidence="6">Cellular thylakoid membrane</location>
        <topology evidence="6">Multi-pass membrane protein</topology>
    </subcellularLocation>
    <subcellularLocation>
        <location evidence="1">Membrane</location>
        <topology evidence="1">Multi-pass membrane protein</topology>
    </subcellularLocation>
</comment>
<feature type="transmembrane region" description="Helical" evidence="7">
    <location>
        <begin position="20"/>
        <end position="40"/>
    </location>
</feature>
<name>A0A4D6WZT3_9FLOR</name>
<geneLocation type="plastid" evidence="9"/>
<dbReference type="HAMAP" id="MF_01392">
    <property type="entry name" value="CytC_Ccs1"/>
    <property type="match status" value="1"/>
</dbReference>
<evidence type="ECO:0000256" key="2">
    <source>
        <dbReference type="ARBA" id="ARBA00022692"/>
    </source>
</evidence>
<dbReference type="PANTHER" id="PTHR31566:SF0">
    <property type="entry name" value="CYTOCHROME C BIOGENESIS PROTEIN CCS1, CHLOROPLASTIC"/>
    <property type="match status" value="1"/>
</dbReference>
<evidence type="ECO:0000256" key="3">
    <source>
        <dbReference type="ARBA" id="ARBA00022748"/>
    </source>
</evidence>
<dbReference type="EMBL" id="MK814743">
    <property type="protein sequence ID" value="QCI09003.1"/>
    <property type="molecule type" value="Genomic_DNA"/>
</dbReference>
<dbReference type="InterPro" id="IPR007816">
    <property type="entry name" value="ResB-like_domain"/>
</dbReference>
<evidence type="ECO:0000259" key="8">
    <source>
        <dbReference type="Pfam" id="PF05140"/>
    </source>
</evidence>
<keyword evidence="5 6" id="KW-0472">Membrane</keyword>
<evidence type="ECO:0000256" key="6">
    <source>
        <dbReference type="HAMAP-Rule" id="MF_01392"/>
    </source>
</evidence>
<organism evidence="9">
    <name type="scientific">Inkyuleea mariana</name>
    <dbReference type="NCBI Taxonomy" id="123988"/>
    <lineage>
        <taxon>Eukaryota</taxon>
        <taxon>Rhodophyta</taxon>
        <taxon>Florideophyceae</taxon>
        <taxon>Rhodymeniophycidae</taxon>
        <taxon>Ceramiales</taxon>
        <taxon>Ceramiaceae</taxon>
        <taxon>Inkyuleea</taxon>
    </lineage>
</organism>
<feature type="transmembrane region" description="Helical" evidence="7">
    <location>
        <begin position="375"/>
        <end position="395"/>
    </location>
</feature>
<evidence type="ECO:0000256" key="4">
    <source>
        <dbReference type="ARBA" id="ARBA00022989"/>
    </source>
</evidence>
<dbReference type="GO" id="GO:0042651">
    <property type="term" value="C:thylakoid membrane"/>
    <property type="evidence" value="ECO:0007669"/>
    <property type="project" value="UniProtKB-UniRule"/>
</dbReference>
<dbReference type="PANTHER" id="PTHR31566">
    <property type="entry name" value="CYTOCHROME C BIOGENESIS PROTEIN CCS1, CHLOROPLASTIC"/>
    <property type="match status" value="1"/>
</dbReference>
<reference evidence="9" key="2">
    <citation type="submission" date="2019-04" db="EMBL/GenBank/DDBJ databases">
        <authorList>
            <person name="Pasella M."/>
        </authorList>
    </citation>
    <scope>NUCLEOTIDE SEQUENCE</scope>
    <source>
        <strain evidence="9">PD1141</strain>
    </source>
</reference>
<evidence type="ECO:0000256" key="7">
    <source>
        <dbReference type="SAM" id="Phobius"/>
    </source>
</evidence>
<dbReference type="GO" id="GO:0017004">
    <property type="term" value="P:cytochrome complex assembly"/>
    <property type="evidence" value="ECO:0007669"/>
    <property type="project" value="UniProtKB-UniRule"/>
</dbReference>
<feature type="transmembrane region" description="Helical" evidence="7">
    <location>
        <begin position="161"/>
        <end position="186"/>
    </location>
</feature>
<dbReference type="PROSITE" id="PS51257">
    <property type="entry name" value="PROKAR_LIPOPROTEIN"/>
    <property type="match status" value="1"/>
</dbReference>
<gene>
    <name evidence="6 9" type="primary">ccs1</name>
    <name evidence="6" type="synonym">ccsB</name>
</gene>
<evidence type="ECO:0000256" key="1">
    <source>
        <dbReference type="ARBA" id="ARBA00004141"/>
    </source>
</evidence>
<feature type="domain" description="ResB-like" evidence="8">
    <location>
        <begin position="21"/>
        <end position="301"/>
    </location>
</feature>
<comment type="function">
    <text evidence="6">Required during biogenesis of c-type cytochromes (cytochrome c6 and cytochrome f) at the step of heme attachment.</text>
</comment>
<comment type="subunit">
    <text evidence="6">May interact with CcsA.</text>
</comment>
<dbReference type="AlphaFoldDB" id="A0A4D6WZT3"/>